<evidence type="ECO:0000313" key="6">
    <source>
        <dbReference type="EMBL" id="PLB50875.1"/>
    </source>
</evidence>
<keyword evidence="2 5" id="KW-0812">Transmembrane</keyword>
<protein>
    <recommendedName>
        <fullName evidence="8">UbiA prenyltransferase</fullName>
    </recommendedName>
</protein>
<evidence type="ECO:0000256" key="4">
    <source>
        <dbReference type="ARBA" id="ARBA00023136"/>
    </source>
</evidence>
<feature type="transmembrane region" description="Helical" evidence="5">
    <location>
        <begin position="287"/>
        <end position="304"/>
    </location>
</feature>
<evidence type="ECO:0000313" key="7">
    <source>
        <dbReference type="Proteomes" id="UP000234275"/>
    </source>
</evidence>
<dbReference type="Proteomes" id="UP000234275">
    <property type="component" value="Unassembled WGS sequence"/>
</dbReference>
<dbReference type="Pfam" id="PF01040">
    <property type="entry name" value="UbiA"/>
    <property type="match status" value="1"/>
</dbReference>
<dbReference type="CDD" id="cd13965">
    <property type="entry name" value="PT_UbiA_3"/>
    <property type="match status" value="1"/>
</dbReference>
<evidence type="ECO:0000256" key="2">
    <source>
        <dbReference type="ARBA" id="ARBA00022692"/>
    </source>
</evidence>
<keyword evidence="4 5" id="KW-0472">Membrane</keyword>
<dbReference type="PANTHER" id="PTHR42723">
    <property type="entry name" value="CHLOROPHYLL SYNTHASE"/>
    <property type="match status" value="1"/>
</dbReference>
<comment type="caution">
    <text evidence="6">The sequence shown here is derived from an EMBL/GenBank/DDBJ whole genome shotgun (WGS) entry which is preliminary data.</text>
</comment>
<evidence type="ECO:0008006" key="8">
    <source>
        <dbReference type="Google" id="ProtNLM"/>
    </source>
</evidence>
<dbReference type="OrthoDB" id="434972at2759"/>
<evidence type="ECO:0000256" key="3">
    <source>
        <dbReference type="ARBA" id="ARBA00022989"/>
    </source>
</evidence>
<keyword evidence="3 5" id="KW-1133">Transmembrane helix</keyword>
<name>A0A2I2GDA9_9EURO</name>
<comment type="subcellular location">
    <subcellularLocation>
        <location evidence="1">Membrane</location>
        <topology evidence="1">Multi-pass membrane protein</topology>
    </subcellularLocation>
</comment>
<sequence>MVYHLYTIYLFARSDFKTIVVPSTLFGVINSLATRAYGLDDSSPITFSLLLSRLTQSLFWVCLVFIPFAINNQRNPSAIAEDKINKPWRPLPQNRLSPFQAKCIMYFLAALVPIHGYVCNGIGFRQSLFLRALDIWYNNIGGGDNSPILRNLINALGYLCFTTGALEIALGKQLRFTLEAVSSYSGAENHLIQWLLVIAGIIFTTVHLQDLYDQVGDAARDRRTIPLVIGDGPTRWTIAIPMLVWGVICPRFWGLAGGLLSLSIGLAYTVALRVLLVRGGQSDRMTFRLWNCWISTIYVMPLFVQE</sequence>
<proteinExistence type="predicted"/>
<dbReference type="VEuPathDB" id="FungiDB:P170DRAFT_446081"/>
<dbReference type="STRING" id="1392250.A0A2I2GDA9"/>
<dbReference type="InterPro" id="IPR000537">
    <property type="entry name" value="UbiA_prenyltransferase"/>
</dbReference>
<dbReference type="AlphaFoldDB" id="A0A2I2GDA9"/>
<keyword evidence="7" id="KW-1185">Reference proteome</keyword>
<dbReference type="GeneID" id="36558462"/>
<dbReference type="RefSeq" id="XP_024706177.1">
    <property type="nucleotide sequence ID" value="XM_024850763.1"/>
</dbReference>
<dbReference type="GO" id="GO:0016765">
    <property type="term" value="F:transferase activity, transferring alkyl or aryl (other than methyl) groups"/>
    <property type="evidence" value="ECO:0007669"/>
    <property type="project" value="InterPro"/>
</dbReference>
<dbReference type="EMBL" id="MSFO01000003">
    <property type="protein sequence ID" value="PLB50875.1"/>
    <property type="molecule type" value="Genomic_DNA"/>
</dbReference>
<dbReference type="GO" id="GO:0016020">
    <property type="term" value="C:membrane"/>
    <property type="evidence" value="ECO:0007669"/>
    <property type="project" value="UniProtKB-SubCell"/>
</dbReference>
<feature type="transmembrane region" description="Helical" evidence="5">
    <location>
        <begin position="252"/>
        <end position="275"/>
    </location>
</feature>
<dbReference type="PANTHER" id="PTHR42723:SF1">
    <property type="entry name" value="CHLOROPHYLL SYNTHASE, CHLOROPLASTIC"/>
    <property type="match status" value="1"/>
</dbReference>
<feature type="transmembrane region" description="Helical" evidence="5">
    <location>
        <begin position="191"/>
        <end position="208"/>
    </location>
</feature>
<gene>
    <name evidence="6" type="ORF">P170DRAFT_446081</name>
</gene>
<evidence type="ECO:0000256" key="5">
    <source>
        <dbReference type="SAM" id="Phobius"/>
    </source>
</evidence>
<feature type="transmembrane region" description="Helical" evidence="5">
    <location>
        <begin position="152"/>
        <end position="170"/>
    </location>
</feature>
<evidence type="ECO:0000256" key="1">
    <source>
        <dbReference type="ARBA" id="ARBA00004141"/>
    </source>
</evidence>
<feature type="transmembrane region" description="Helical" evidence="5">
    <location>
        <begin position="45"/>
        <end position="70"/>
    </location>
</feature>
<reference evidence="6 7" key="1">
    <citation type="submission" date="2016-12" db="EMBL/GenBank/DDBJ databases">
        <title>The genomes of Aspergillus section Nigri reveals drivers in fungal speciation.</title>
        <authorList>
            <consortium name="DOE Joint Genome Institute"/>
            <person name="Vesth T.C."/>
            <person name="Nybo J."/>
            <person name="Theobald S."/>
            <person name="Brandl J."/>
            <person name="Frisvad J.C."/>
            <person name="Nielsen K.F."/>
            <person name="Lyhne E.K."/>
            <person name="Kogle M.E."/>
            <person name="Kuo A."/>
            <person name="Riley R."/>
            <person name="Clum A."/>
            <person name="Nolan M."/>
            <person name="Lipzen A."/>
            <person name="Salamov A."/>
            <person name="Henrissat B."/>
            <person name="Wiebenga A."/>
            <person name="De Vries R.P."/>
            <person name="Grigoriev I.V."/>
            <person name="Mortensen U.H."/>
            <person name="Andersen M.R."/>
            <person name="Baker S.E."/>
        </authorList>
    </citation>
    <scope>NUCLEOTIDE SEQUENCE [LARGE SCALE GENOMIC DNA]</scope>
    <source>
        <strain evidence="6 7">IBT 23096</strain>
    </source>
</reference>
<organism evidence="6 7">
    <name type="scientific">Aspergillus steynii IBT 23096</name>
    <dbReference type="NCBI Taxonomy" id="1392250"/>
    <lineage>
        <taxon>Eukaryota</taxon>
        <taxon>Fungi</taxon>
        <taxon>Dikarya</taxon>
        <taxon>Ascomycota</taxon>
        <taxon>Pezizomycotina</taxon>
        <taxon>Eurotiomycetes</taxon>
        <taxon>Eurotiomycetidae</taxon>
        <taxon>Eurotiales</taxon>
        <taxon>Aspergillaceae</taxon>
        <taxon>Aspergillus</taxon>
        <taxon>Aspergillus subgen. Circumdati</taxon>
    </lineage>
</organism>
<accession>A0A2I2GDA9</accession>
<dbReference type="InterPro" id="IPR050475">
    <property type="entry name" value="Prenyltransferase_related"/>
</dbReference>
<feature type="transmembrane region" description="Helical" evidence="5">
    <location>
        <begin position="103"/>
        <end position="124"/>
    </location>
</feature>